<evidence type="ECO:0000256" key="1">
    <source>
        <dbReference type="SAM" id="MobiDB-lite"/>
    </source>
</evidence>
<sequence length="580" mass="62506">MNLLAGYSDSESDGEAPPAPKVVAKPTAKLAFQKVVDRSNPGRIKVNLPGASQSRSENVQDDAPPAKKARLGGGSSFGGFNAMLPAPKKPNVNAISASEGSKTGNRGLGKGLASGVNLKTGAEPAFKRESKVEAEEYDETGNPIKKEPMRREDFRAMLNLPTPKSETKAEAKPEITAQEPKAEPESQQVPKPAAPRFVPMSVGKGKKKKPVAPRPTATLNETSTTTSTNASASASQPQQPPPDTKPRKPKVSLFSVSNEAEPALKETSGGQYQPLLYGTEEGQDVAMAEGAYNMPPANEAAQYASPSTGGSNPHDLTNIASELNLSEAERRQLFGKKGRGGPDFSGATIKDFNTDMEYAHNEKLRQQGEAVQHNPLKSISGTGKNSLRSLVNVATTQKDALEDHFAAGARNKREAGNRRSQIYRLSFNTTATSSSTVTENPNAIISSNNEGTFSAAVSATISFPRLEAVERLALSIVVDLKMRKLSTGLSVVRVLNPLIERIEPRVTQFSEHDAALSWKLMGIKAHQVMKAFGFSLSNDTERFVLAKMRWKRVMKAVKEDEQRTERLEEKQGEVGFVSRG</sequence>
<dbReference type="OrthoDB" id="2555634at2759"/>
<keyword evidence="3" id="KW-1185">Reference proteome</keyword>
<evidence type="ECO:0000313" key="3">
    <source>
        <dbReference type="Proteomes" id="UP000676310"/>
    </source>
</evidence>
<protein>
    <submittedName>
        <fullName evidence="2">Uncharacterized protein</fullName>
    </submittedName>
</protein>
<evidence type="ECO:0000313" key="2">
    <source>
        <dbReference type="EMBL" id="CAG5178720.1"/>
    </source>
</evidence>
<dbReference type="GeneID" id="67020997"/>
<dbReference type="AlphaFoldDB" id="A0A8J2I751"/>
<feature type="compositionally biased region" description="Basic and acidic residues" evidence="1">
    <location>
        <begin position="144"/>
        <end position="155"/>
    </location>
</feature>
<feature type="compositionally biased region" description="Low complexity" evidence="1">
    <location>
        <begin position="215"/>
        <end position="237"/>
    </location>
</feature>
<feature type="compositionally biased region" description="Basic and acidic residues" evidence="1">
    <location>
        <begin position="125"/>
        <end position="134"/>
    </location>
</feature>
<feature type="region of interest" description="Disordered" evidence="1">
    <location>
        <begin position="1"/>
        <end position="24"/>
    </location>
</feature>
<feature type="region of interest" description="Disordered" evidence="1">
    <location>
        <begin position="38"/>
        <end position="74"/>
    </location>
</feature>
<dbReference type="Proteomes" id="UP000676310">
    <property type="component" value="Unassembled WGS sequence"/>
</dbReference>
<feature type="compositionally biased region" description="Polar residues" evidence="1">
    <location>
        <begin position="93"/>
        <end position="104"/>
    </location>
</feature>
<gene>
    <name evidence="2" type="ORF">ALTATR162_LOCUS8842</name>
</gene>
<feature type="region of interest" description="Disordered" evidence="1">
    <location>
        <begin position="91"/>
        <end position="274"/>
    </location>
</feature>
<dbReference type="Pfam" id="PF10253">
    <property type="entry name" value="PRCC"/>
    <property type="match status" value="1"/>
</dbReference>
<accession>A0A8J2I751</accession>
<dbReference type="InterPro" id="IPR018800">
    <property type="entry name" value="PRCC"/>
</dbReference>
<proteinExistence type="predicted"/>
<name>A0A8J2I751_9PLEO</name>
<dbReference type="RefSeq" id="XP_043172410.1">
    <property type="nucleotide sequence ID" value="XM_043316475.1"/>
</dbReference>
<organism evidence="2 3">
    <name type="scientific">Alternaria atra</name>
    <dbReference type="NCBI Taxonomy" id="119953"/>
    <lineage>
        <taxon>Eukaryota</taxon>
        <taxon>Fungi</taxon>
        <taxon>Dikarya</taxon>
        <taxon>Ascomycota</taxon>
        <taxon>Pezizomycotina</taxon>
        <taxon>Dothideomycetes</taxon>
        <taxon>Pleosporomycetidae</taxon>
        <taxon>Pleosporales</taxon>
        <taxon>Pleosporineae</taxon>
        <taxon>Pleosporaceae</taxon>
        <taxon>Alternaria</taxon>
        <taxon>Alternaria sect. Ulocladioides</taxon>
    </lineage>
</organism>
<comment type="caution">
    <text evidence="2">The sequence shown here is derived from an EMBL/GenBank/DDBJ whole genome shotgun (WGS) entry which is preliminary data.</text>
</comment>
<dbReference type="EMBL" id="CAJRGZ010000023">
    <property type="protein sequence ID" value="CAG5178720.1"/>
    <property type="molecule type" value="Genomic_DNA"/>
</dbReference>
<reference evidence="2" key="1">
    <citation type="submission" date="2021-05" db="EMBL/GenBank/DDBJ databases">
        <authorList>
            <person name="Stam R."/>
        </authorList>
    </citation>
    <scope>NUCLEOTIDE SEQUENCE</scope>
    <source>
        <strain evidence="2">CS162</strain>
    </source>
</reference>